<protein>
    <submittedName>
        <fullName evidence="1">Uncharacterized protein</fullName>
    </submittedName>
</protein>
<evidence type="ECO:0000313" key="2">
    <source>
        <dbReference type="Proteomes" id="UP000094801"/>
    </source>
</evidence>
<dbReference type="EMBL" id="KV453859">
    <property type="protein sequence ID" value="ODV84069.1"/>
    <property type="molecule type" value="Genomic_DNA"/>
</dbReference>
<gene>
    <name evidence="1" type="ORF">CANARDRAFT_29517</name>
</gene>
<dbReference type="Proteomes" id="UP000094801">
    <property type="component" value="Unassembled WGS sequence"/>
</dbReference>
<organism evidence="1 2">
    <name type="scientific">[Candida] arabinofermentans NRRL YB-2248</name>
    <dbReference type="NCBI Taxonomy" id="983967"/>
    <lineage>
        <taxon>Eukaryota</taxon>
        <taxon>Fungi</taxon>
        <taxon>Dikarya</taxon>
        <taxon>Ascomycota</taxon>
        <taxon>Saccharomycotina</taxon>
        <taxon>Pichiomycetes</taxon>
        <taxon>Pichiales</taxon>
        <taxon>Pichiaceae</taxon>
        <taxon>Ogataea</taxon>
        <taxon>Ogataea/Candida clade</taxon>
    </lineage>
</organism>
<accession>A0A1E4SX34</accession>
<reference evidence="2" key="1">
    <citation type="submission" date="2016-04" db="EMBL/GenBank/DDBJ databases">
        <title>Comparative genomics of biotechnologically important yeasts.</title>
        <authorList>
            <consortium name="DOE Joint Genome Institute"/>
            <person name="Riley R."/>
            <person name="Haridas S."/>
            <person name="Wolfe K.H."/>
            <person name="Lopes M.R."/>
            <person name="Hittinger C.T."/>
            <person name="Goker M."/>
            <person name="Salamov A."/>
            <person name="Wisecaver J."/>
            <person name="Long T.M."/>
            <person name="Aerts A.L."/>
            <person name="Barry K."/>
            <person name="Choi C."/>
            <person name="Clum A."/>
            <person name="Coughlan A.Y."/>
            <person name="Deshpande S."/>
            <person name="Douglass A.P."/>
            <person name="Hanson S.J."/>
            <person name="Klenk H.-P."/>
            <person name="Labutti K."/>
            <person name="Lapidus A."/>
            <person name="Lindquist E."/>
            <person name="Lipzen A."/>
            <person name="Meier-Kolthoff J.P."/>
            <person name="Ohm R.A."/>
            <person name="Otillar R.P."/>
            <person name="Pangilinan J."/>
            <person name="Peng Y."/>
            <person name="Rokas A."/>
            <person name="Rosa C.A."/>
            <person name="Scheuner C."/>
            <person name="Sibirny A.A."/>
            <person name="Slot J.C."/>
            <person name="Stielow J.B."/>
            <person name="Sun H."/>
            <person name="Kurtzman C.P."/>
            <person name="Blackwell M."/>
            <person name="Grigoriev I.V."/>
            <person name="Jeffries T.W."/>
        </authorList>
    </citation>
    <scope>NUCLEOTIDE SEQUENCE [LARGE SCALE GENOMIC DNA]</scope>
    <source>
        <strain evidence="2">NRRL YB-2248</strain>
    </source>
</reference>
<name>A0A1E4SX34_9ASCO</name>
<keyword evidence="2" id="KW-1185">Reference proteome</keyword>
<sequence length="61" mass="6760">MPFLVNYKLSSPVLLRQLIFRSLVYLSASAVADTMGLETIASCEVEGILFQEVQSPKVLRS</sequence>
<dbReference type="AlphaFoldDB" id="A0A1E4SX34"/>
<evidence type="ECO:0000313" key="1">
    <source>
        <dbReference type="EMBL" id="ODV84069.1"/>
    </source>
</evidence>
<proteinExistence type="predicted"/>